<feature type="domain" description="Inorganic pyrophosphatase" evidence="3">
    <location>
        <begin position="29"/>
        <end position="159"/>
    </location>
</feature>
<protein>
    <recommendedName>
        <fullName evidence="6">Defence against restriction A N-terminal domain-containing protein</fullName>
    </recommendedName>
</protein>
<dbReference type="Proteomes" id="UP000033684">
    <property type="component" value="Unassembled WGS sequence"/>
</dbReference>
<organism evidence="4 5">
    <name type="scientific">Methylocucumis oryzae</name>
    <dbReference type="NCBI Taxonomy" id="1632867"/>
    <lineage>
        <taxon>Bacteria</taxon>
        <taxon>Pseudomonadati</taxon>
        <taxon>Pseudomonadota</taxon>
        <taxon>Gammaproteobacteria</taxon>
        <taxon>Methylococcales</taxon>
        <taxon>Methylococcaceae</taxon>
        <taxon>Methylocucumis</taxon>
    </lineage>
</organism>
<dbReference type="InterPro" id="IPR041140">
    <property type="entry name" value="DarA_N"/>
</dbReference>
<accession>A0A0F3IMZ4</accession>
<dbReference type="AlphaFoldDB" id="A0A0F3IMZ4"/>
<gene>
    <name evidence="4" type="ORF">VZ94_00515</name>
</gene>
<dbReference type="Pfam" id="PF18788">
    <property type="entry name" value="DarA_N"/>
    <property type="match status" value="1"/>
</dbReference>
<dbReference type="InterPro" id="IPR041595">
    <property type="entry name" value="Inorganic_Pase"/>
</dbReference>
<dbReference type="RefSeq" id="WP_045777715.1">
    <property type="nucleotide sequence ID" value="NZ_LAJX01000004.1"/>
</dbReference>
<evidence type="ECO:0000259" key="2">
    <source>
        <dbReference type="Pfam" id="PF18788"/>
    </source>
</evidence>
<feature type="domain" description="Defence against restriction A N-terminal" evidence="2">
    <location>
        <begin position="227"/>
        <end position="347"/>
    </location>
</feature>
<dbReference type="Pfam" id="PF18823">
    <property type="entry name" value="InPase"/>
    <property type="match status" value="1"/>
</dbReference>
<reference evidence="5" key="1">
    <citation type="submission" date="2015-03" db="EMBL/GenBank/DDBJ databases">
        <title>Draft genome sequence of a novel methanotroph (Sn10-6) isolated from flooded ricefield rhizosphere in India.</title>
        <authorList>
            <person name="Pandit P.S."/>
            <person name="Pore S.D."/>
            <person name="Arora P."/>
            <person name="Kapse N.G."/>
            <person name="Dhakephalkar P.K."/>
            <person name="Rahalkar M.C."/>
        </authorList>
    </citation>
    <scope>NUCLEOTIDE SEQUENCE [LARGE SCALE GENOMIC DNA]</scope>
    <source>
        <strain evidence="5">Sn10-6</strain>
    </source>
</reference>
<dbReference type="OrthoDB" id="343736at2"/>
<name>A0A0F3IMZ4_9GAMM</name>
<keyword evidence="1" id="KW-0175">Coiled coil</keyword>
<dbReference type="EMBL" id="LAJX01000004">
    <property type="protein sequence ID" value="KJV08076.1"/>
    <property type="molecule type" value="Genomic_DNA"/>
</dbReference>
<comment type="caution">
    <text evidence="4">The sequence shown here is derived from an EMBL/GenBank/DDBJ whole genome shotgun (WGS) entry which is preliminary data.</text>
</comment>
<feature type="coiled-coil region" evidence="1">
    <location>
        <begin position="364"/>
        <end position="391"/>
    </location>
</feature>
<sequence length="671" mass="74973">MNPVIKIETAAQSSATAYNNTTKQPFIGQLKAGNYKKGKFWLHGLQIAIENPFGTYRVGMDSNGVEWRSLLAAHYGYICGTKGADGDAVDCFIGPYPEADQVYIINQFVNGKFDEHKVMLAFVDEDAAISAYKHSYERGWNGLHSIVALSITQFKTWLKTGDLSMSIQSPGTNIINLKAVYWDSSANPYDVDLDKLLYAIRQGDNGLIFDAANQQDIYEDADQVLGLDAMVTPYQFMQRKMEAMTRVLDATSSVLKTTDATLTEPFTKNGTVNVAMVFSLSDGQTISAFFHNPDTTPKKLNPSDEMISWKWLINKKDVTIVVAPEKGKDLDVKQVAARLMRLAEKNSPAFQRVNKKVAERAAQKSALLDEITSLEGQINDAKIELEQLKTAVKATPAQHSTIEPSSEITKQFHNKQSEFFEKIKGYVSGKVNEFAEIATGSKGVLAFVKAFGEMHTIQANEEATAIDYICHGAAAFKALNYVFDLNNRDRGVEALLVELQKSYVVDYNNAQNKFERFKWFKKVMEYVENVKSTISDTPPTTVEPKPNKIRKATKSQARDLIDSIRYALDDLSGHTADEFKAADVPGRLLPKIDEINALLARGIMKNDEDLEGRLSNQIDLINKRIARWNAVNNTSVDFDTRLKRLNARREGLPELNTQKIAVSLPKQMITI</sequence>
<proteinExistence type="predicted"/>
<reference evidence="4 5" key="2">
    <citation type="journal article" date="2016" name="Microb. Ecol.">
        <title>Genome Characteristics of a Novel Type I Methanotroph (Sn10-6) Isolated from a Flooded Indian Rice Field.</title>
        <authorList>
            <person name="Rahalkar M.C."/>
            <person name="Pandit P.S."/>
            <person name="Dhakephalkar P.K."/>
            <person name="Pore S."/>
            <person name="Arora P."/>
            <person name="Kapse N."/>
        </authorList>
    </citation>
    <scope>NUCLEOTIDE SEQUENCE [LARGE SCALE GENOMIC DNA]</scope>
    <source>
        <strain evidence="4 5">Sn10-6</strain>
    </source>
</reference>
<keyword evidence="5" id="KW-1185">Reference proteome</keyword>
<evidence type="ECO:0000256" key="1">
    <source>
        <dbReference type="SAM" id="Coils"/>
    </source>
</evidence>
<evidence type="ECO:0008006" key="6">
    <source>
        <dbReference type="Google" id="ProtNLM"/>
    </source>
</evidence>
<evidence type="ECO:0000259" key="3">
    <source>
        <dbReference type="Pfam" id="PF18823"/>
    </source>
</evidence>
<evidence type="ECO:0000313" key="5">
    <source>
        <dbReference type="Proteomes" id="UP000033684"/>
    </source>
</evidence>
<evidence type="ECO:0000313" key="4">
    <source>
        <dbReference type="EMBL" id="KJV08076.1"/>
    </source>
</evidence>